<comment type="similarity">
    <text evidence="1">Belongs to the peptidase C2 family.</text>
</comment>
<dbReference type="InterPro" id="IPR000169">
    <property type="entry name" value="Pept_cys_AS"/>
</dbReference>
<gene>
    <name evidence="11" type="primary">Capn15</name>
    <name evidence="11" type="ORF">SPIL2461_LOCUS6144</name>
</gene>
<sequence>MAGRRRLQELFARYDLSADGVLSEAEMKSVFAKVGILEKDAETIFKAADGNKDGVIQVHEFISWLTSRKSAVKAVQDKHGTVTATITNTSDRASKRFTLSFNSCKNMSFPEGNPATFLLRPGEQVVRTVCAVEEKGQAWKWRYRWTARAEFVGIEDEPNAFKDEGFQCDATSIGESSSQFSVGEPDIWARARLLGDPAEAVLFDQVRPQDVIQGSLGDCWLLSCLSCLAEHPWRIKALFPNARQLNDEGKYEVQLFDIATESWTLVTVDEFVPCNIKNGIPVPTFARPLGEEIWVQLIEKAVAKFCGSYGALSGGGVGWAFQVMTGEVHILSFEKLSESLWRRRYMHREKQLARGPRNPRNSWWRWSNTDTHDSNQLFQLLKGHQEAKHIISCMIAGKEATAEQAKSNGLYIKHYYSLLDVVSETADDGLGVCLVLLRNPWGRKEWTGDWSDASERWEQNPQLRAKLDAHVRNDGSFWMSFEEWAMMFTLVVVCPSSGLLSVESSLKAALDGAGRQTPEKSARAQALTKTIAELARNKRLSRAIETFKQFEEEGLRPSVYTFSSLINAYVRAADLAGALEVMATMKAQGIKPNVSRLPANGCLYHGDVPLAGEVFDAMQTRWQLVPDFTSLRYVVQLLSQGLRVNAIKGVNCKFFHDLEASPENQERMEREKASAVAAMNLSLAHAAAMVGRWVLCRRALTRAEDFYRCDEAEREAGSHGLFQELGREEASREIQRISRVLQTEQPPQSYDFLCRTFLFSSSTE</sequence>
<dbReference type="InterPro" id="IPR038765">
    <property type="entry name" value="Papain-like_cys_pep_sf"/>
</dbReference>
<dbReference type="Proteomes" id="UP000649617">
    <property type="component" value="Unassembled WGS sequence"/>
</dbReference>
<dbReference type="Pfam" id="PF13499">
    <property type="entry name" value="EF-hand_7"/>
    <property type="match status" value="1"/>
</dbReference>
<dbReference type="PROSITE" id="PS50203">
    <property type="entry name" value="CALPAIN_CAT"/>
    <property type="match status" value="1"/>
</dbReference>
<feature type="repeat" description="PPR" evidence="8">
    <location>
        <begin position="558"/>
        <end position="592"/>
    </location>
</feature>
<feature type="active site" evidence="6 7">
    <location>
        <position position="414"/>
    </location>
</feature>
<dbReference type="PROSITE" id="PS51375">
    <property type="entry name" value="PPR"/>
    <property type="match status" value="1"/>
</dbReference>
<accession>A0A812MUY0</accession>
<evidence type="ECO:0000259" key="10">
    <source>
        <dbReference type="PROSITE" id="PS50222"/>
    </source>
</evidence>
<evidence type="ECO:0000256" key="6">
    <source>
        <dbReference type="PIRSR" id="PIRSR622684-1"/>
    </source>
</evidence>
<feature type="active site" evidence="6 7">
    <location>
        <position position="219"/>
    </location>
</feature>
<evidence type="ECO:0000313" key="11">
    <source>
        <dbReference type="EMBL" id="CAE7275815.1"/>
    </source>
</evidence>
<evidence type="ECO:0000256" key="1">
    <source>
        <dbReference type="ARBA" id="ARBA00007623"/>
    </source>
</evidence>
<keyword evidence="5" id="KW-0106">Calcium</keyword>
<dbReference type="SMART" id="SM00054">
    <property type="entry name" value="EFh"/>
    <property type="match status" value="2"/>
</dbReference>
<dbReference type="AlphaFoldDB" id="A0A812MUY0"/>
<dbReference type="InterPro" id="IPR011990">
    <property type="entry name" value="TPR-like_helical_dom_sf"/>
</dbReference>
<dbReference type="CDD" id="cd00051">
    <property type="entry name" value="EFh"/>
    <property type="match status" value="1"/>
</dbReference>
<keyword evidence="3 7" id="KW-0378">Hydrolase</keyword>
<dbReference type="SUPFAM" id="SSF47473">
    <property type="entry name" value="EF-hand"/>
    <property type="match status" value="1"/>
</dbReference>
<dbReference type="Gene3D" id="3.90.70.10">
    <property type="entry name" value="Cysteine proteinases"/>
    <property type="match status" value="1"/>
</dbReference>
<dbReference type="PROSITE" id="PS50222">
    <property type="entry name" value="EF_HAND_2"/>
    <property type="match status" value="1"/>
</dbReference>
<dbReference type="Pfam" id="PF13812">
    <property type="entry name" value="PPR_3"/>
    <property type="match status" value="1"/>
</dbReference>
<dbReference type="Gene3D" id="1.10.238.10">
    <property type="entry name" value="EF-hand"/>
    <property type="match status" value="1"/>
</dbReference>
<dbReference type="GO" id="GO:0006508">
    <property type="term" value="P:proteolysis"/>
    <property type="evidence" value="ECO:0007669"/>
    <property type="project" value="UniProtKB-KW"/>
</dbReference>
<dbReference type="InterPro" id="IPR002048">
    <property type="entry name" value="EF_hand_dom"/>
</dbReference>
<dbReference type="OrthoDB" id="424753at2759"/>
<keyword evidence="12" id="KW-1185">Reference proteome</keyword>
<evidence type="ECO:0000256" key="4">
    <source>
        <dbReference type="ARBA" id="ARBA00022807"/>
    </source>
</evidence>
<protein>
    <submittedName>
        <fullName evidence="11">Capn15 protein</fullName>
    </submittedName>
</protein>
<dbReference type="InterPro" id="IPR022684">
    <property type="entry name" value="Calpain_cysteine_protease"/>
</dbReference>
<dbReference type="GO" id="GO:0005737">
    <property type="term" value="C:cytoplasm"/>
    <property type="evidence" value="ECO:0007669"/>
    <property type="project" value="TreeGrafter"/>
</dbReference>
<keyword evidence="2 7" id="KW-0645">Protease</keyword>
<keyword evidence="4 7" id="KW-0788">Thiol protease</keyword>
<evidence type="ECO:0000256" key="3">
    <source>
        <dbReference type="ARBA" id="ARBA00022801"/>
    </source>
</evidence>
<dbReference type="SUPFAM" id="SSF54001">
    <property type="entry name" value="Cysteine proteinases"/>
    <property type="match status" value="1"/>
</dbReference>
<evidence type="ECO:0000256" key="2">
    <source>
        <dbReference type="ARBA" id="ARBA00022670"/>
    </source>
</evidence>
<feature type="domain" description="Calpain catalytic" evidence="9">
    <location>
        <begin position="160"/>
        <end position="497"/>
    </location>
</feature>
<name>A0A812MUY0_SYMPI</name>
<feature type="domain" description="EF-hand" evidence="10">
    <location>
        <begin position="36"/>
        <end position="71"/>
    </location>
</feature>
<dbReference type="GO" id="GO:0005509">
    <property type="term" value="F:calcium ion binding"/>
    <property type="evidence" value="ECO:0007669"/>
    <property type="project" value="InterPro"/>
</dbReference>
<dbReference type="PROSITE" id="PS00139">
    <property type="entry name" value="THIOL_PROTEASE_CYS"/>
    <property type="match status" value="1"/>
</dbReference>
<dbReference type="SMART" id="SM00230">
    <property type="entry name" value="CysPc"/>
    <property type="match status" value="1"/>
</dbReference>
<dbReference type="PANTHER" id="PTHR10183:SF379">
    <property type="entry name" value="CALPAIN-5"/>
    <property type="match status" value="1"/>
</dbReference>
<proteinExistence type="inferred from homology"/>
<evidence type="ECO:0000256" key="8">
    <source>
        <dbReference type="PROSITE-ProRule" id="PRU00708"/>
    </source>
</evidence>
<dbReference type="InterPro" id="IPR001300">
    <property type="entry name" value="Peptidase_C2_calpain_cat"/>
</dbReference>
<evidence type="ECO:0000313" key="12">
    <source>
        <dbReference type="Proteomes" id="UP000649617"/>
    </source>
</evidence>
<dbReference type="PANTHER" id="PTHR10183">
    <property type="entry name" value="CALPAIN"/>
    <property type="match status" value="1"/>
</dbReference>
<dbReference type="Pfam" id="PF00648">
    <property type="entry name" value="Peptidase_C2"/>
    <property type="match status" value="1"/>
</dbReference>
<dbReference type="InterPro" id="IPR018247">
    <property type="entry name" value="EF_Hand_1_Ca_BS"/>
</dbReference>
<organism evidence="11 12">
    <name type="scientific">Symbiodinium pilosum</name>
    <name type="common">Dinoflagellate</name>
    <dbReference type="NCBI Taxonomy" id="2952"/>
    <lineage>
        <taxon>Eukaryota</taxon>
        <taxon>Sar</taxon>
        <taxon>Alveolata</taxon>
        <taxon>Dinophyceae</taxon>
        <taxon>Suessiales</taxon>
        <taxon>Symbiodiniaceae</taxon>
        <taxon>Symbiodinium</taxon>
    </lineage>
</organism>
<reference evidence="11" key="1">
    <citation type="submission" date="2021-02" db="EMBL/GenBank/DDBJ databases">
        <authorList>
            <person name="Dougan E. K."/>
            <person name="Rhodes N."/>
            <person name="Thang M."/>
            <person name="Chan C."/>
        </authorList>
    </citation>
    <scope>NUCLEOTIDE SEQUENCE</scope>
</reference>
<dbReference type="GO" id="GO:0004198">
    <property type="term" value="F:calcium-dependent cysteine-type endopeptidase activity"/>
    <property type="evidence" value="ECO:0007669"/>
    <property type="project" value="InterPro"/>
</dbReference>
<dbReference type="InterPro" id="IPR002885">
    <property type="entry name" value="PPR_rpt"/>
</dbReference>
<dbReference type="NCBIfam" id="TIGR00756">
    <property type="entry name" value="PPR"/>
    <property type="match status" value="1"/>
</dbReference>
<comment type="caution">
    <text evidence="11">The sequence shown here is derived from an EMBL/GenBank/DDBJ whole genome shotgun (WGS) entry which is preliminary data.</text>
</comment>
<dbReference type="PROSITE" id="PS00018">
    <property type="entry name" value="EF_HAND_1"/>
    <property type="match status" value="1"/>
</dbReference>
<dbReference type="InterPro" id="IPR011992">
    <property type="entry name" value="EF-hand-dom_pair"/>
</dbReference>
<dbReference type="EMBL" id="CAJNIZ010009080">
    <property type="protein sequence ID" value="CAE7275815.1"/>
    <property type="molecule type" value="Genomic_DNA"/>
</dbReference>
<dbReference type="Gene3D" id="1.25.40.10">
    <property type="entry name" value="Tetratricopeptide repeat domain"/>
    <property type="match status" value="1"/>
</dbReference>
<evidence type="ECO:0000259" key="9">
    <source>
        <dbReference type="PROSITE" id="PS50203"/>
    </source>
</evidence>
<feature type="active site" evidence="6 7">
    <location>
        <position position="439"/>
    </location>
</feature>
<evidence type="ECO:0000256" key="5">
    <source>
        <dbReference type="ARBA" id="ARBA00022837"/>
    </source>
</evidence>
<evidence type="ECO:0000256" key="7">
    <source>
        <dbReference type="PROSITE-ProRule" id="PRU00239"/>
    </source>
</evidence>
<dbReference type="PRINTS" id="PR00704">
    <property type="entry name" value="CALPAIN"/>
</dbReference>